<gene>
    <name evidence="1" type="ORF">E2C01_086552</name>
</gene>
<reference evidence="1 2" key="1">
    <citation type="submission" date="2019-05" db="EMBL/GenBank/DDBJ databases">
        <title>Another draft genome of Portunus trituberculatus and its Hox gene families provides insights of decapod evolution.</title>
        <authorList>
            <person name="Jeong J.-H."/>
            <person name="Song I."/>
            <person name="Kim S."/>
            <person name="Choi T."/>
            <person name="Kim D."/>
            <person name="Ryu S."/>
            <person name="Kim W."/>
        </authorList>
    </citation>
    <scope>NUCLEOTIDE SEQUENCE [LARGE SCALE GENOMIC DNA]</scope>
    <source>
        <tissue evidence="1">Muscle</tissue>
    </source>
</reference>
<dbReference type="EMBL" id="VSRR010088016">
    <property type="protein sequence ID" value="MPC91511.1"/>
    <property type="molecule type" value="Genomic_DNA"/>
</dbReference>
<accession>A0A5B7J151</accession>
<keyword evidence="2" id="KW-1185">Reference proteome</keyword>
<sequence length="61" mass="6920">MKHCRVSCPEDYDKNYLQITPRRPPGGASDHSDGARSFGNQARCFTLLHETKGLFFSLFSK</sequence>
<dbReference type="AlphaFoldDB" id="A0A5B7J151"/>
<name>A0A5B7J151_PORTR</name>
<protein>
    <submittedName>
        <fullName evidence="1">Uncharacterized protein</fullName>
    </submittedName>
</protein>
<organism evidence="1 2">
    <name type="scientific">Portunus trituberculatus</name>
    <name type="common">Swimming crab</name>
    <name type="synonym">Neptunus trituberculatus</name>
    <dbReference type="NCBI Taxonomy" id="210409"/>
    <lineage>
        <taxon>Eukaryota</taxon>
        <taxon>Metazoa</taxon>
        <taxon>Ecdysozoa</taxon>
        <taxon>Arthropoda</taxon>
        <taxon>Crustacea</taxon>
        <taxon>Multicrustacea</taxon>
        <taxon>Malacostraca</taxon>
        <taxon>Eumalacostraca</taxon>
        <taxon>Eucarida</taxon>
        <taxon>Decapoda</taxon>
        <taxon>Pleocyemata</taxon>
        <taxon>Brachyura</taxon>
        <taxon>Eubrachyura</taxon>
        <taxon>Portunoidea</taxon>
        <taxon>Portunidae</taxon>
        <taxon>Portuninae</taxon>
        <taxon>Portunus</taxon>
    </lineage>
</organism>
<comment type="caution">
    <text evidence="1">The sequence shown here is derived from an EMBL/GenBank/DDBJ whole genome shotgun (WGS) entry which is preliminary data.</text>
</comment>
<evidence type="ECO:0000313" key="2">
    <source>
        <dbReference type="Proteomes" id="UP000324222"/>
    </source>
</evidence>
<dbReference type="Proteomes" id="UP000324222">
    <property type="component" value="Unassembled WGS sequence"/>
</dbReference>
<evidence type="ECO:0000313" key="1">
    <source>
        <dbReference type="EMBL" id="MPC91511.1"/>
    </source>
</evidence>
<proteinExistence type="predicted"/>